<dbReference type="PANTHER" id="PTHR45833">
    <property type="entry name" value="METHIONINE SYNTHASE"/>
    <property type="match status" value="1"/>
</dbReference>
<dbReference type="SUPFAM" id="SSF51717">
    <property type="entry name" value="Dihydropteroate synthetase-like"/>
    <property type="match status" value="1"/>
</dbReference>
<dbReference type="Gene3D" id="3.20.20.20">
    <property type="entry name" value="Dihydropteroate synthase-like"/>
    <property type="match status" value="1"/>
</dbReference>
<comment type="caution">
    <text evidence="5">The sequence shown here is derived from an EMBL/GenBank/DDBJ whole genome shotgun (WGS) entry which is preliminary data.</text>
</comment>
<evidence type="ECO:0000313" key="5">
    <source>
        <dbReference type="EMBL" id="OIP37012.1"/>
    </source>
</evidence>
<dbReference type="InterPro" id="IPR000489">
    <property type="entry name" value="Pterin-binding_dom"/>
</dbReference>
<dbReference type="InterPro" id="IPR050554">
    <property type="entry name" value="Met_Synthase/Corrinoid"/>
</dbReference>
<gene>
    <name evidence="5" type="ORF">AUJ95_08830</name>
</gene>
<dbReference type="Proteomes" id="UP000183085">
    <property type="component" value="Unassembled WGS sequence"/>
</dbReference>
<organism evidence="5 6">
    <name type="scientific">Candidatus Desantisbacteria bacterium CG2_30_40_21</name>
    <dbReference type="NCBI Taxonomy" id="1817895"/>
    <lineage>
        <taxon>Bacteria</taxon>
        <taxon>Candidatus Desantisiibacteriota</taxon>
    </lineage>
</organism>
<dbReference type="GO" id="GO:0042558">
    <property type="term" value="P:pteridine-containing compound metabolic process"/>
    <property type="evidence" value="ECO:0007669"/>
    <property type="project" value="InterPro"/>
</dbReference>
<comment type="similarity">
    <text evidence="1">Belongs to the vitamin-B12 dependent methionine synthase family.</text>
</comment>
<evidence type="ECO:0000256" key="2">
    <source>
        <dbReference type="ARBA" id="ARBA00022603"/>
    </source>
</evidence>
<dbReference type="GO" id="GO:0032259">
    <property type="term" value="P:methylation"/>
    <property type="evidence" value="ECO:0007669"/>
    <property type="project" value="UniProtKB-KW"/>
</dbReference>
<keyword evidence="2" id="KW-0489">Methyltransferase</keyword>
<protein>
    <recommendedName>
        <fullName evidence="4">Pterin-binding domain-containing protein</fullName>
    </recommendedName>
</protein>
<dbReference type="GO" id="GO:0008705">
    <property type="term" value="F:methionine synthase activity"/>
    <property type="evidence" value="ECO:0007669"/>
    <property type="project" value="TreeGrafter"/>
</dbReference>
<reference evidence="5 6" key="1">
    <citation type="journal article" date="2016" name="Environ. Microbiol.">
        <title>Genomic resolution of a cold subsurface aquifer community provides metabolic insights for novel microbes adapted to high CO concentrations.</title>
        <authorList>
            <person name="Probst A.J."/>
            <person name="Castelle C.J."/>
            <person name="Singh A."/>
            <person name="Brown C.T."/>
            <person name="Anantharaman K."/>
            <person name="Sharon I."/>
            <person name="Hug L.A."/>
            <person name="Burstein D."/>
            <person name="Emerson J.B."/>
            <person name="Thomas B.C."/>
            <person name="Banfield J.F."/>
        </authorList>
    </citation>
    <scope>NUCLEOTIDE SEQUENCE [LARGE SCALE GENOMIC DNA]</scope>
    <source>
        <strain evidence="5">CG2_30_40_21</strain>
    </source>
</reference>
<dbReference type="EMBL" id="MNYI01000227">
    <property type="protein sequence ID" value="OIP37012.1"/>
    <property type="molecule type" value="Genomic_DNA"/>
</dbReference>
<evidence type="ECO:0000256" key="3">
    <source>
        <dbReference type="ARBA" id="ARBA00022679"/>
    </source>
</evidence>
<evidence type="ECO:0000256" key="1">
    <source>
        <dbReference type="ARBA" id="ARBA00010398"/>
    </source>
</evidence>
<evidence type="ECO:0000259" key="4">
    <source>
        <dbReference type="PROSITE" id="PS50972"/>
    </source>
</evidence>
<dbReference type="AlphaFoldDB" id="A0A1J5DLU5"/>
<dbReference type="Pfam" id="PF00809">
    <property type="entry name" value="Pterin_bind"/>
    <property type="match status" value="1"/>
</dbReference>
<proteinExistence type="inferred from homology"/>
<keyword evidence="3" id="KW-0808">Transferase</keyword>
<evidence type="ECO:0000313" key="6">
    <source>
        <dbReference type="Proteomes" id="UP000183085"/>
    </source>
</evidence>
<sequence length="293" mass="32497">MAIVIAENIHVISPRIKEAIKGRDARTIQKVAVKSQEMGADFIDLNIGPASKEGVAIMEWMVKTVQEVVTLPLFLDTLNVAAIEAGLKFCKQKAVINSISCIPERMDALFPLVQKYNTGCVCLLISEQGLPRDNDERGMLAADLIGKAMEYNVQNEDIWFDPFTPPIAFQQDAVKATLESVLMFEEMAPGCRVTCGLSNVSNGLPRELRDILNQTFLIMLERNGMTSAIADAFDERLIEIAKGKRGDLQKIVWQVMDGEEPAIGSLTQEQIEFVKTARVLLGHKLFSPSWLSE</sequence>
<accession>A0A1J5DLU5</accession>
<dbReference type="InterPro" id="IPR011005">
    <property type="entry name" value="Dihydropteroate_synth-like_sf"/>
</dbReference>
<feature type="domain" description="Pterin-binding" evidence="4">
    <location>
        <begin position="2"/>
        <end position="257"/>
    </location>
</feature>
<dbReference type="GO" id="GO:0005829">
    <property type="term" value="C:cytosol"/>
    <property type="evidence" value="ECO:0007669"/>
    <property type="project" value="TreeGrafter"/>
</dbReference>
<dbReference type="STRING" id="1817895.AUJ95_08830"/>
<dbReference type="PROSITE" id="PS50972">
    <property type="entry name" value="PTERIN_BINDING"/>
    <property type="match status" value="1"/>
</dbReference>
<name>A0A1J5DLU5_9BACT</name>